<dbReference type="GO" id="GO:0016788">
    <property type="term" value="F:hydrolase activity, acting on ester bonds"/>
    <property type="evidence" value="ECO:0007669"/>
    <property type="project" value="InterPro"/>
</dbReference>
<dbReference type="EC" id="3.1.21.-" evidence="4"/>
<feature type="region of interest" description="Disordered" evidence="3">
    <location>
        <begin position="395"/>
        <end position="436"/>
    </location>
</feature>
<sequence length="721" mass="82527">MLMLGREVNQPVDLLYSVPGAKTDESQDEYVMRLRDAITSAHEIARNTLKTTQNTMKRDYDVRILEREYKIGDLVYVLDTAKIKGRAKKLDPPWKGPGLVCEKLSSYVYKIKLQKSVLTINHDRLKPCKDREVPPWLKQCQHRLQDEVNTPMQQQHAQQPEADQPEVKHYEGNKHSTCPIPTCGESTKKLKHHCWVYHLPYIFKDLPLDKFEKEPSFQKLRGEAIQKLAWWIVGQRATVYDLVRYVNSNNILPRNCTMMQRCQDQMRNVTAVMNWYPPAEDIYTMYPVNSPAVLMQWRILITLLAQLSPARRAEFRRIGCDFVLPPMARQQSPVKRKAETAVKVPVAKSYKSSRPTEGRINLANQSGRARENKPPTVSTVVKTLTNLQNQLAGKPLDAREILNRKRQSRDSSRPVDTKNRKTESHPVPQVSNPVVDKNNNVNRIQKVTLVSEAFDSHFHLDRASILLTGSLEMSVEQYLQEKLIPQPDIAVEMIGGVLVYCDPDTYPQVLPDTSKWKIAIGLHPKAAPYFNNDQFMAMQEALTDMRVSALGEIGLDRTVNPIHWMSQEKILDKLLGLASPNKPVILHLRGQATETMSDAVYTRALEIVQNKCEPEQKIHLHCFHGSARQVETWRRAFPNTYFSFSLKVKNFHEDQIMAARNVPNHRILIETDSPYCTIPSDIRINNPRRIGQVAMILAGIRSQPVAEIFAVTRDNGKSLYG</sequence>
<gene>
    <name evidence="4" type="ORF">MGAL_10B085752</name>
</gene>
<dbReference type="EMBL" id="UYJE01004347">
    <property type="protein sequence ID" value="VDI27330.1"/>
    <property type="molecule type" value="Genomic_DNA"/>
</dbReference>
<comment type="caution">
    <text evidence="4">The sequence shown here is derived from an EMBL/GenBank/DDBJ whole genome shotgun (WGS) entry which is preliminary data.</text>
</comment>
<dbReference type="PROSITE" id="PS01091">
    <property type="entry name" value="TATD_3"/>
    <property type="match status" value="1"/>
</dbReference>
<feature type="compositionally biased region" description="Basic and acidic residues" evidence="3">
    <location>
        <begin position="396"/>
        <end position="424"/>
    </location>
</feature>
<keyword evidence="2 4" id="KW-0378">Hydrolase</keyword>
<accession>A0A8B6DYZ9</accession>
<evidence type="ECO:0000313" key="4">
    <source>
        <dbReference type="EMBL" id="VDI27330.1"/>
    </source>
</evidence>
<dbReference type="PANTHER" id="PTHR46363:SF1">
    <property type="entry name" value="DEOXYRIBONUCLEASE TATDN2-RELATED"/>
    <property type="match status" value="1"/>
</dbReference>
<dbReference type="InterPro" id="IPR001130">
    <property type="entry name" value="TatD-like"/>
</dbReference>
<reference evidence="4" key="1">
    <citation type="submission" date="2018-11" db="EMBL/GenBank/DDBJ databases">
        <authorList>
            <person name="Alioto T."/>
            <person name="Alioto T."/>
        </authorList>
    </citation>
    <scope>NUCLEOTIDE SEQUENCE</scope>
</reference>
<feature type="region of interest" description="Disordered" evidence="3">
    <location>
        <begin position="149"/>
        <end position="173"/>
    </location>
</feature>
<evidence type="ECO:0000313" key="5">
    <source>
        <dbReference type="Proteomes" id="UP000596742"/>
    </source>
</evidence>
<dbReference type="InterPro" id="IPR018228">
    <property type="entry name" value="DNase_TatD-rel_CS"/>
</dbReference>
<dbReference type="AlphaFoldDB" id="A0A8B6DYZ9"/>
<feature type="compositionally biased region" description="Low complexity" evidence="3">
    <location>
        <begin position="153"/>
        <end position="162"/>
    </location>
</feature>
<proteinExistence type="inferred from homology"/>
<keyword evidence="5" id="KW-1185">Reference proteome</keyword>
<feature type="region of interest" description="Disordered" evidence="3">
    <location>
        <begin position="346"/>
        <end position="377"/>
    </location>
</feature>
<protein>
    <submittedName>
        <fullName evidence="4">TatD DNase family protein</fullName>
        <ecNumber evidence="4">3.1.21.-</ecNumber>
    </submittedName>
</protein>
<name>A0A8B6DYZ9_MYTGA</name>
<dbReference type="Gene3D" id="3.20.20.140">
    <property type="entry name" value="Metal-dependent hydrolases"/>
    <property type="match status" value="1"/>
</dbReference>
<dbReference type="InterPro" id="IPR032466">
    <property type="entry name" value="Metal_Hydrolase"/>
</dbReference>
<organism evidence="4 5">
    <name type="scientific">Mytilus galloprovincialis</name>
    <name type="common">Mediterranean mussel</name>
    <dbReference type="NCBI Taxonomy" id="29158"/>
    <lineage>
        <taxon>Eukaryota</taxon>
        <taxon>Metazoa</taxon>
        <taxon>Spiralia</taxon>
        <taxon>Lophotrochozoa</taxon>
        <taxon>Mollusca</taxon>
        <taxon>Bivalvia</taxon>
        <taxon>Autobranchia</taxon>
        <taxon>Pteriomorphia</taxon>
        <taxon>Mytilida</taxon>
        <taxon>Mytiloidea</taxon>
        <taxon>Mytilidae</taxon>
        <taxon>Mytilinae</taxon>
        <taxon>Mytilus</taxon>
    </lineage>
</organism>
<dbReference type="OrthoDB" id="6156574at2759"/>
<dbReference type="Pfam" id="PF01026">
    <property type="entry name" value="TatD_DNase"/>
    <property type="match status" value="1"/>
</dbReference>
<dbReference type="Proteomes" id="UP000596742">
    <property type="component" value="Unassembled WGS sequence"/>
</dbReference>
<evidence type="ECO:0000256" key="3">
    <source>
        <dbReference type="SAM" id="MobiDB-lite"/>
    </source>
</evidence>
<evidence type="ECO:0000256" key="1">
    <source>
        <dbReference type="ARBA" id="ARBA00009275"/>
    </source>
</evidence>
<comment type="similarity">
    <text evidence="1">Belongs to the metallo-dependent hydrolases superfamily. TatD-type hydrolase family.</text>
</comment>
<dbReference type="PANTHER" id="PTHR46363">
    <property type="entry name" value="DEOXYRIBONUCLEASE TATDN2-RELATED"/>
    <property type="match status" value="1"/>
</dbReference>
<dbReference type="SUPFAM" id="SSF51556">
    <property type="entry name" value="Metallo-dependent hydrolases"/>
    <property type="match status" value="1"/>
</dbReference>
<evidence type="ECO:0000256" key="2">
    <source>
        <dbReference type="ARBA" id="ARBA00022801"/>
    </source>
</evidence>